<proteinExistence type="inferred from homology"/>
<sequence>MWPAAIGSALGRGGLRLGAGTRGRAVAADLFAPAARAAASTRAHGPAGEASTSGGSGPSRAYPTEPRVGVGVVVFRRPPVQGSPDAEVLLIRRGKEPDRGKWCFPGGSLELGETMETCAEREVMEETGLRLAGTTARGGAGSGPSSGAGGGGGLSLHDLRSGPMPFAAVDVMRREPDGRIRYHYAVIEVAALAADPDAPLVPGDDADGAQWVRVGSMRGMADLTVRCDEMAEEAVARFGRQAR</sequence>
<dbReference type="InterPro" id="IPR020476">
    <property type="entry name" value="Nudix_hydrolase"/>
</dbReference>
<dbReference type="PANTHER" id="PTHR43736">
    <property type="entry name" value="ADP-RIBOSE PYROPHOSPHATASE"/>
    <property type="match status" value="1"/>
</dbReference>
<keyword evidence="1 2" id="KW-0378">Hydrolase</keyword>
<dbReference type="InterPro" id="IPR020084">
    <property type="entry name" value="NUDIX_hydrolase_CS"/>
</dbReference>
<dbReference type="PRINTS" id="PR00502">
    <property type="entry name" value="NUDIXFAMILY"/>
</dbReference>
<dbReference type="Gene3D" id="3.90.79.10">
    <property type="entry name" value="Nucleoside Triphosphate Pyrophosphohydrolase"/>
    <property type="match status" value="1"/>
</dbReference>
<dbReference type="Pfam" id="PF00293">
    <property type="entry name" value="NUDIX"/>
    <property type="match status" value="1"/>
</dbReference>
<organism evidence="5 6">
    <name type="scientific">Edaphochlamys debaryana</name>
    <dbReference type="NCBI Taxonomy" id="47281"/>
    <lineage>
        <taxon>Eukaryota</taxon>
        <taxon>Viridiplantae</taxon>
        <taxon>Chlorophyta</taxon>
        <taxon>core chlorophytes</taxon>
        <taxon>Chlorophyceae</taxon>
        <taxon>CS clade</taxon>
        <taxon>Chlamydomonadales</taxon>
        <taxon>Chlamydomonadales incertae sedis</taxon>
        <taxon>Edaphochlamys</taxon>
    </lineage>
</organism>
<protein>
    <recommendedName>
        <fullName evidence="4">Nudix hydrolase domain-containing protein</fullName>
    </recommendedName>
</protein>
<feature type="region of interest" description="Disordered" evidence="3">
    <location>
        <begin position="40"/>
        <end position="64"/>
    </location>
</feature>
<gene>
    <name evidence="5" type="ORF">HYH03_009126</name>
</gene>
<evidence type="ECO:0000313" key="5">
    <source>
        <dbReference type="EMBL" id="KAG2492713.1"/>
    </source>
</evidence>
<evidence type="ECO:0000256" key="3">
    <source>
        <dbReference type="SAM" id="MobiDB-lite"/>
    </source>
</evidence>
<dbReference type="SUPFAM" id="SSF55811">
    <property type="entry name" value="Nudix"/>
    <property type="match status" value="1"/>
</dbReference>
<dbReference type="AlphaFoldDB" id="A0A835Y129"/>
<evidence type="ECO:0000313" key="6">
    <source>
        <dbReference type="Proteomes" id="UP000612055"/>
    </source>
</evidence>
<comment type="similarity">
    <text evidence="2">Belongs to the Nudix hydrolase family.</text>
</comment>
<evidence type="ECO:0000256" key="1">
    <source>
        <dbReference type="ARBA" id="ARBA00022801"/>
    </source>
</evidence>
<name>A0A835Y129_9CHLO</name>
<feature type="compositionally biased region" description="Gly residues" evidence="3">
    <location>
        <begin position="136"/>
        <end position="154"/>
    </location>
</feature>
<dbReference type="OrthoDB" id="447842at2759"/>
<keyword evidence="6" id="KW-1185">Reference proteome</keyword>
<comment type="caution">
    <text evidence="5">The sequence shown here is derived from an EMBL/GenBank/DDBJ whole genome shotgun (WGS) entry which is preliminary data.</text>
</comment>
<dbReference type="GO" id="GO:0016787">
    <property type="term" value="F:hydrolase activity"/>
    <property type="evidence" value="ECO:0007669"/>
    <property type="project" value="UniProtKB-KW"/>
</dbReference>
<feature type="domain" description="Nudix hydrolase" evidence="4">
    <location>
        <begin position="65"/>
        <end position="236"/>
    </location>
</feature>
<evidence type="ECO:0000259" key="4">
    <source>
        <dbReference type="PROSITE" id="PS51462"/>
    </source>
</evidence>
<dbReference type="InterPro" id="IPR000086">
    <property type="entry name" value="NUDIX_hydrolase_dom"/>
</dbReference>
<feature type="region of interest" description="Disordered" evidence="3">
    <location>
        <begin position="134"/>
        <end position="155"/>
    </location>
</feature>
<dbReference type="PROSITE" id="PS51462">
    <property type="entry name" value="NUDIX"/>
    <property type="match status" value="1"/>
</dbReference>
<accession>A0A835Y129</accession>
<dbReference type="InterPro" id="IPR015797">
    <property type="entry name" value="NUDIX_hydrolase-like_dom_sf"/>
</dbReference>
<evidence type="ECO:0000256" key="2">
    <source>
        <dbReference type="RuleBase" id="RU003476"/>
    </source>
</evidence>
<dbReference type="PROSITE" id="PS00893">
    <property type="entry name" value="NUDIX_BOX"/>
    <property type="match status" value="1"/>
</dbReference>
<reference evidence="5" key="1">
    <citation type="journal article" date="2020" name="bioRxiv">
        <title>Comparative genomics of Chlamydomonas.</title>
        <authorList>
            <person name="Craig R.J."/>
            <person name="Hasan A.R."/>
            <person name="Ness R.W."/>
            <person name="Keightley P.D."/>
        </authorList>
    </citation>
    <scope>NUCLEOTIDE SEQUENCE</scope>
    <source>
        <strain evidence="5">CCAP 11/70</strain>
    </source>
</reference>
<dbReference type="EMBL" id="JAEHOE010000043">
    <property type="protein sequence ID" value="KAG2492713.1"/>
    <property type="molecule type" value="Genomic_DNA"/>
</dbReference>
<dbReference type="Proteomes" id="UP000612055">
    <property type="component" value="Unassembled WGS sequence"/>
</dbReference>
<dbReference type="PANTHER" id="PTHR43736:SF1">
    <property type="entry name" value="DIHYDRONEOPTERIN TRIPHOSPHATE DIPHOSPHATASE"/>
    <property type="match status" value="1"/>
</dbReference>